<dbReference type="InterPro" id="IPR016181">
    <property type="entry name" value="Acyl_CoA_acyltransferase"/>
</dbReference>
<organism evidence="7 8">
    <name type="scientific">Streptococcus dysgalactiae subsp. dysgalactiae</name>
    <dbReference type="NCBI Taxonomy" id="99822"/>
    <lineage>
        <taxon>Bacteria</taxon>
        <taxon>Bacillati</taxon>
        <taxon>Bacillota</taxon>
        <taxon>Bacilli</taxon>
        <taxon>Lactobacillales</taxon>
        <taxon>Streptococcaceae</taxon>
        <taxon>Streptococcus</taxon>
    </lineage>
</organism>
<protein>
    <submittedName>
        <fullName evidence="7">UDP-N-acetylmuramoylpentapeptide-lysine N(6)-alanyltransferase / UDP-N-acetylmuramoylpentapeptide-lysine</fullName>
        <ecNumber evidence="7">2.3.2.16</ecNumber>
    </submittedName>
</protein>
<evidence type="ECO:0000256" key="6">
    <source>
        <dbReference type="ARBA" id="ARBA00023316"/>
    </source>
</evidence>
<keyword evidence="5 7" id="KW-0012">Acyltransferase</keyword>
<evidence type="ECO:0000256" key="5">
    <source>
        <dbReference type="ARBA" id="ARBA00023315"/>
    </source>
</evidence>
<evidence type="ECO:0000256" key="1">
    <source>
        <dbReference type="ARBA" id="ARBA00009943"/>
    </source>
</evidence>
<proteinExistence type="inferred from homology"/>
<dbReference type="PROSITE" id="PS51191">
    <property type="entry name" value="FEMABX"/>
    <property type="match status" value="1"/>
</dbReference>
<dbReference type="Gene3D" id="3.40.630.30">
    <property type="match status" value="2"/>
</dbReference>
<dbReference type="Proteomes" id="UP000254797">
    <property type="component" value="Unassembled WGS sequence"/>
</dbReference>
<evidence type="ECO:0000313" key="8">
    <source>
        <dbReference type="Proteomes" id="UP000254797"/>
    </source>
</evidence>
<evidence type="ECO:0000256" key="2">
    <source>
        <dbReference type="ARBA" id="ARBA00022679"/>
    </source>
</evidence>
<dbReference type="PANTHER" id="PTHR36174">
    <property type="entry name" value="LIPID II:GLYCINE GLYCYLTRANSFERASE"/>
    <property type="match status" value="1"/>
</dbReference>
<evidence type="ECO:0000256" key="3">
    <source>
        <dbReference type="ARBA" id="ARBA00022960"/>
    </source>
</evidence>
<evidence type="ECO:0000313" key="7">
    <source>
        <dbReference type="EMBL" id="SUN48759.1"/>
    </source>
</evidence>
<gene>
    <name evidence="7" type="primary">femX</name>
    <name evidence="7" type="ORF">NCTC4670_00681</name>
</gene>
<keyword evidence="2 7" id="KW-0808">Transferase</keyword>
<dbReference type="PANTHER" id="PTHR36174:SF1">
    <property type="entry name" value="LIPID II:GLYCINE GLYCYLTRANSFERASE"/>
    <property type="match status" value="1"/>
</dbReference>
<dbReference type="EMBL" id="UHFG01000004">
    <property type="protein sequence ID" value="SUN48759.1"/>
    <property type="molecule type" value="Genomic_DNA"/>
</dbReference>
<sequence length="407" mass="46649">MTKVTFYSKIGISAEEHDAFVTQHEQVNLLQSSNWAKVKDQWENERIGIYKGNQQVASLSLLIKPLPLGMTIIYIPRGPVMDYGDYDLVTFTMNTLKDYGKLKKALFIKCDPAILLKQYSLGQEGEKKTTALTAIENLKKAGAHWTGLTTAIADSIQPRFQANVYPEKEHHLTFPKHTRRLMKDAMQRGVTTYRAMPSEIEQFSAVVSLTEKRKNISLRNKAYFKKLMAIYGDRAYLHLAKVNISQQLTHYQQQLAVVNEEIELTQPHQKKRLKKLEEQKSSLERYIVDFETFGTSSPEDVVIAGILSISHGNVMEMLYAGMNEAFKKCYPQYLLYPKVFQDAYQDGIIWANMGGVEGTLDDGLTRFKSHFSPVIEEFIGEFTLPVSPLYVLANMLYTFRKRLKHKH</sequence>
<dbReference type="GO" id="GO:0009252">
    <property type="term" value="P:peptidoglycan biosynthetic process"/>
    <property type="evidence" value="ECO:0007669"/>
    <property type="project" value="UniProtKB-KW"/>
</dbReference>
<dbReference type="AlphaFoldDB" id="A0A380JTP8"/>
<dbReference type="Gene3D" id="1.20.58.90">
    <property type="match status" value="1"/>
</dbReference>
<accession>A0A380JTP8</accession>
<dbReference type="EC" id="2.3.2.16" evidence="7"/>
<evidence type="ECO:0000256" key="4">
    <source>
        <dbReference type="ARBA" id="ARBA00022984"/>
    </source>
</evidence>
<dbReference type="RefSeq" id="WP_115245898.1">
    <property type="nucleotide sequence ID" value="NZ_JAIEZZ010000035.1"/>
</dbReference>
<dbReference type="InterPro" id="IPR050644">
    <property type="entry name" value="PG_Glycine_Bridge_Synth"/>
</dbReference>
<keyword evidence="3" id="KW-0133">Cell shape</keyword>
<dbReference type="SUPFAM" id="SSF55729">
    <property type="entry name" value="Acyl-CoA N-acyltransferases (Nat)"/>
    <property type="match status" value="2"/>
</dbReference>
<dbReference type="GO" id="GO:0008360">
    <property type="term" value="P:regulation of cell shape"/>
    <property type="evidence" value="ECO:0007669"/>
    <property type="project" value="UniProtKB-KW"/>
</dbReference>
<comment type="similarity">
    <text evidence="1">Belongs to the FemABX family.</text>
</comment>
<name>A0A380JTP8_STRDY</name>
<dbReference type="GO" id="GO:0071555">
    <property type="term" value="P:cell wall organization"/>
    <property type="evidence" value="ECO:0007669"/>
    <property type="project" value="UniProtKB-KW"/>
</dbReference>
<dbReference type="Pfam" id="PF02388">
    <property type="entry name" value="FemAB"/>
    <property type="match status" value="1"/>
</dbReference>
<reference evidence="7 8" key="1">
    <citation type="submission" date="2018-06" db="EMBL/GenBank/DDBJ databases">
        <authorList>
            <consortium name="Pathogen Informatics"/>
            <person name="Doyle S."/>
        </authorList>
    </citation>
    <scope>NUCLEOTIDE SEQUENCE [LARGE SCALE GENOMIC DNA]</scope>
    <source>
        <strain evidence="7 8">NCTC4670</strain>
    </source>
</reference>
<keyword evidence="6" id="KW-0961">Cell wall biogenesis/degradation</keyword>
<dbReference type="GO" id="GO:0016755">
    <property type="term" value="F:aminoacyltransferase activity"/>
    <property type="evidence" value="ECO:0007669"/>
    <property type="project" value="InterPro"/>
</dbReference>
<dbReference type="InterPro" id="IPR003447">
    <property type="entry name" value="FEMABX"/>
</dbReference>
<keyword evidence="4" id="KW-0573">Peptidoglycan synthesis</keyword>